<accession>A0A4V3IPI3</accession>
<feature type="transmembrane region" description="Helical" evidence="1">
    <location>
        <begin position="74"/>
        <end position="96"/>
    </location>
</feature>
<keyword evidence="1" id="KW-1133">Transmembrane helix</keyword>
<dbReference type="AlphaFoldDB" id="A0A4V3IPI3"/>
<name>A0A4V3IPI3_9MICO</name>
<keyword evidence="3" id="KW-1185">Reference proteome</keyword>
<evidence type="ECO:0000313" key="2">
    <source>
        <dbReference type="EMBL" id="TFD28811.1"/>
    </source>
</evidence>
<sequence length="221" mass="22742">MANSQLRDRPVSPASLALLIGGGLLLASVVITVIAQPSLFPYAETVGPALFSAALLVFAFGVRGAGSVTARRPVGTIALALLALWLLLGSVLYGVIGDVFSNDPTPTVLMSFAYADSFVQFALALVAVMQIARLGAVPAPWNWVPAGVVAALTVTWLLLQVLGGGSATTYGPNLVTWLLMGLDGLARIGGTVLLGVIAIVLADRVNRRATTGVPLVPEAQT</sequence>
<evidence type="ECO:0000256" key="1">
    <source>
        <dbReference type="SAM" id="Phobius"/>
    </source>
</evidence>
<keyword evidence="1" id="KW-0472">Membrane</keyword>
<dbReference type="OrthoDB" id="5114831at2"/>
<feature type="transmembrane region" description="Helical" evidence="1">
    <location>
        <begin position="141"/>
        <end position="162"/>
    </location>
</feature>
<reference evidence="2 3" key="1">
    <citation type="submission" date="2019-03" db="EMBL/GenBank/DDBJ databases">
        <title>Genomics of glacier-inhabiting Cryobacterium strains.</title>
        <authorList>
            <person name="Liu Q."/>
            <person name="Xin Y.-H."/>
        </authorList>
    </citation>
    <scope>NUCLEOTIDE SEQUENCE [LARGE SCALE GENOMIC DNA]</scope>
    <source>
        <strain evidence="2 3">TMT1-1</strain>
    </source>
</reference>
<gene>
    <name evidence="2" type="ORF">E3T27_02700</name>
</gene>
<feature type="transmembrane region" description="Helical" evidence="1">
    <location>
        <begin position="12"/>
        <end position="34"/>
    </location>
</feature>
<feature type="transmembrane region" description="Helical" evidence="1">
    <location>
        <begin position="108"/>
        <end position="129"/>
    </location>
</feature>
<dbReference type="Proteomes" id="UP000298424">
    <property type="component" value="Unassembled WGS sequence"/>
</dbReference>
<comment type="caution">
    <text evidence="2">The sequence shown here is derived from an EMBL/GenBank/DDBJ whole genome shotgun (WGS) entry which is preliminary data.</text>
</comment>
<feature type="transmembrane region" description="Helical" evidence="1">
    <location>
        <begin position="174"/>
        <end position="201"/>
    </location>
</feature>
<protein>
    <submittedName>
        <fullName evidence="2">Uncharacterized protein</fullName>
    </submittedName>
</protein>
<dbReference type="RefSeq" id="WP_104197398.1">
    <property type="nucleotide sequence ID" value="NZ_SOGT01000002.1"/>
</dbReference>
<keyword evidence="1" id="KW-0812">Transmembrane</keyword>
<organism evidence="2 3">
    <name type="scientific">Cryobacterium lyxosi</name>
    <dbReference type="NCBI Taxonomy" id="1259228"/>
    <lineage>
        <taxon>Bacteria</taxon>
        <taxon>Bacillati</taxon>
        <taxon>Actinomycetota</taxon>
        <taxon>Actinomycetes</taxon>
        <taxon>Micrococcales</taxon>
        <taxon>Microbacteriaceae</taxon>
        <taxon>Cryobacterium</taxon>
    </lineage>
</organism>
<proteinExistence type="predicted"/>
<feature type="transmembrane region" description="Helical" evidence="1">
    <location>
        <begin position="40"/>
        <end position="62"/>
    </location>
</feature>
<evidence type="ECO:0000313" key="3">
    <source>
        <dbReference type="Proteomes" id="UP000298424"/>
    </source>
</evidence>
<dbReference type="EMBL" id="SOGT01000002">
    <property type="protein sequence ID" value="TFD28811.1"/>
    <property type="molecule type" value="Genomic_DNA"/>
</dbReference>